<name>A0AAW0PNA0_9GOBI</name>
<gene>
    <name evidence="2" type="ORF">WMY93_007320</name>
</gene>
<sequence>MKMVRPGGKEEDVTLRKAEGEQEPFLSKFATSPAFLSSSRYGSYRFTFDLRDVLDRYSEQFCERQKPEMRIWKTVMYKQEVMYVVLVHSPSENEKFSEHPLLEEQENSICAFREEPEPHFIWRPQAMCETHNYKLTKNQDDSVSASPVNEDEWFMWDHVTLALVVDDQVLSFTNLRESLRFCERGDCQVKKTTKFQKYNVANEEVKKLWPDSGDLERFDPSALNIPVDAAAAPEESEESEESEDLSKSVASLKIINRYHT</sequence>
<reference evidence="3" key="1">
    <citation type="submission" date="2024-04" db="EMBL/GenBank/DDBJ databases">
        <title>Salinicola lusitanus LLJ914,a marine bacterium isolated from the Okinawa Trough.</title>
        <authorList>
            <person name="Li J."/>
        </authorList>
    </citation>
    <scope>NUCLEOTIDE SEQUENCE [LARGE SCALE GENOMIC DNA]</scope>
</reference>
<keyword evidence="3" id="KW-1185">Reference proteome</keyword>
<evidence type="ECO:0000256" key="1">
    <source>
        <dbReference type="SAM" id="MobiDB-lite"/>
    </source>
</evidence>
<evidence type="ECO:0000313" key="2">
    <source>
        <dbReference type="EMBL" id="KAK7925010.1"/>
    </source>
</evidence>
<feature type="compositionally biased region" description="Acidic residues" evidence="1">
    <location>
        <begin position="234"/>
        <end position="243"/>
    </location>
</feature>
<proteinExistence type="predicted"/>
<organism evidence="2 3">
    <name type="scientific">Mugilogobius chulae</name>
    <name type="common">yellowstripe goby</name>
    <dbReference type="NCBI Taxonomy" id="88201"/>
    <lineage>
        <taxon>Eukaryota</taxon>
        <taxon>Metazoa</taxon>
        <taxon>Chordata</taxon>
        <taxon>Craniata</taxon>
        <taxon>Vertebrata</taxon>
        <taxon>Euteleostomi</taxon>
        <taxon>Actinopterygii</taxon>
        <taxon>Neopterygii</taxon>
        <taxon>Teleostei</taxon>
        <taxon>Neoteleostei</taxon>
        <taxon>Acanthomorphata</taxon>
        <taxon>Gobiaria</taxon>
        <taxon>Gobiiformes</taxon>
        <taxon>Gobioidei</taxon>
        <taxon>Gobiidae</taxon>
        <taxon>Gobionellinae</taxon>
        <taxon>Mugilogobius</taxon>
    </lineage>
</organism>
<accession>A0AAW0PNA0</accession>
<protein>
    <submittedName>
        <fullName evidence="2">Uncharacterized protein</fullName>
    </submittedName>
</protein>
<feature type="region of interest" description="Disordered" evidence="1">
    <location>
        <begin position="226"/>
        <end position="247"/>
    </location>
</feature>
<evidence type="ECO:0000313" key="3">
    <source>
        <dbReference type="Proteomes" id="UP001460270"/>
    </source>
</evidence>
<dbReference type="AlphaFoldDB" id="A0AAW0PNA0"/>
<dbReference type="Proteomes" id="UP001460270">
    <property type="component" value="Unassembled WGS sequence"/>
</dbReference>
<dbReference type="EMBL" id="JBBPFD010000005">
    <property type="protein sequence ID" value="KAK7925010.1"/>
    <property type="molecule type" value="Genomic_DNA"/>
</dbReference>
<comment type="caution">
    <text evidence="2">The sequence shown here is derived from an EMBL/GenBank/DDBJ whole genome shotgun (WGS) entry which is preliminary data.</text>
</comment>